<name>A0A433D3L9_9FUNG</name>
<evidence type="ECO:0000313" key="1">
    <source>
        <dbReference type="EMBL" id="RUP45446.1"/>
    </source>
</evidence>
<keyword evidence="2" id="KW-1185">Reference proteome</keyword>
<accession>A0A433D3L9</accession>
<evidence type="ECO:0000313" key="2">
    <source>
        <dbReference type="Proteomes" id="UP000268093"/>
    </source>
</evidence>
<dbReference type="EMBL" id="RBNI01007280">
    <property type="protein sequence ID" value="RUP45446.1"/>
    <property type="molecule type" value="Genomic_DNA"/>
</dbReference>
<protein>
    <submittedName>
        <fullName evidence="1">Uncharacterized protein</fullName>
    </submittedName>
</protein>
<dbReference type="AlphaFoldDB" id="A0A433D3L9"/>
<sequence>MTLEQAIGATRENGFKNPRLVKQITQPIFSIPIYPLFLVQLFNNHVADKLFELLVALVWVFCIEMGFEKDYLDVVWEDGVWERLVISFFCNLQKPRKVADVYQ</sequence>
<proteinExistence type="predicted"/>
<gene>
    <name evidence="1" type="ORF">BC936DRAFT_148176</name>
</gene>
<dbReference type="Proteomes" id="UP000268093">
    <property type="component" value="Unassembled WGS sequence"/>
</dbReference>
<reference evidence="1 2" key="1">
    <citation type="journal article" date="2018" name="New Phytol.">
        <title>Phylogenomics of Endogonaceae and evolution of mycorrhizas within Mucoromycota.</title>
        <authorList>
            <person name="Chang Y."/>
            <person name="Desiro A."/>
            <person name="Na H."/>
            <person name="Sandor L."/>
            <person name="Lipzen A."/>
            <person name="Clum A."/>
            <person name="Barry K."/>
            <person name="Grigoriev I.V."/>
            <person name="Martin F.M."/>
            <person name="Stajich J.E."/>
            <person name="Smith M.E."/>
            <person name="Bonito G."/>
            <person name="Spatafora J.W."/>
        </authorList>
    </citation>
    <scope>NUCLEOTIDE SEQUENCE [LARGE SCALE GENOMIC DNA]</scope>
    <source>
        <strain evidence="1 2">GMNB39</strain>
    </source>
</reference>
<organism evidence="1 2">
    <name type="scientific">Jimgerdemannia flammicorona</name>
    <dbReference type="NCBI Taxonomy" id="994334"/>
    <lineage>
        <taxon>Eukaryota</taxon>
        <taxon>Fungi</taxon>
        <taxon>Fungi incertae sedis</taxon>
        <taxon>Mucoromycota</taxon>
        <taxon>Mucoromycotina</taxon>
        <taxon>Endogonomycetes</taxon>
        <taxon>Endogonales</taxon>
        <taxon>Endogonaceae</taxon>
        <taxon>Jimgerdemannia</taxon>
    </lineage>
</organism>
<comment type="caution">
    <text evidence="1">The sequence shown here is derived from an EMBL/GenBank/DDBJ whole genome shotgun (WGS) entry which is preliminary data.</text>
</comment>